<dbReference type="PROSITE" id="PS50144">
    <property type="entry name" value="MATH"/>
    <property type="match status" value="1"/>
</dbReference>
<dbReference type="Gene3D" id="2.60.210.10">
    <property type="entry name" value="Apoptosis, Tumor Necrosis Factor Receptor Associated Protein 2, Chain A"/>
    <property type="match status" value="1"/>
</dbReference>
<organism evidence="2">
    <name type="scientific">Rhodosorus marinus</name>
    <dbReference type="NCBI Taxonomy" id="101924"/>
    <lineage>
        <taxon>Eukaryota</taxon>
        <taxon>Rhodophyta</taxon>
        <taxon>Stylonematophyceae</taxon>
        <taxon>Stylonematales</taxon>
        <taxon>Stylonemataceae</taxon>
        <taxon>Rhodosorus</taxon>
    </lineage>
</organism>
<dbReference type="InterPro" id="IPR008974">
    <property type="entry name" value="TRAF-like"/>
</dbReference>
<proteinExistence type="predicted"/>
<accession>A0A7S0BK42</accession>
<dbReference type="InterPro" id="IPR002083">
    <property type="entry name" value="MATH/TRAF_dom"/>
</dbReference>
<protein>
    <recommendedName>
        <fullName evidence="1">MATH domain-containing protein</fullName>
    </recommendedName>
</protein>
<name>A0A7S0BK42_9RHOD</name>
<sequence>MALCKNPSDWDVSKMQFRQRNAVFVHRWNINWKSVRDEEEVWSESFSFFFSGVEHRWKLLMYPNGKSAPKYLSFFLYVDPVDASPTSRFVKVIDFDFSLTDFTKRRRPQFFAKEPSTFSPETSSWGFTKFRERKLLEQPNSPFLKDGFMEFELAMKMHSVEAAP</sequence>
<dbReference type="AlphaFoldDB" id="A0A7S0BK42"/>
<dbReference type="CDD" id="cd00121">
    <property type="entry name" value="MATH"/>
    <property type="match status" value="1"/>
</dbReference>
<reference evidence="2" key="1">
    <citation type="submission" date="2021-01" db="EMBL/GenBank/DDBJ databases">
        <authorList>
            <person name="Corre E."/>
            <person name="Pelletier E."/>
            <person name="Niang G."/>
            <person name="Scheremetjew M."/>
            <person name="Finn R."/>
            <person name="Kale V."/>
            <person name="Holt S."/>
            <person name="Cochrane G."/>
            <person name="Meng A."/>
            <person name="Brown T."/>
            <person name="Cohen L."/>
        </authorList>
    </citation>
    <scope>NUCLEOTIDE SEQUENCE</scope>
    <source>
        <strain evidence="2">UTEX LB 2760</strain>
    </source>
</reference>
<evidence type="ECO:0000259" key="1">
    <source>
        <dbReference type="PROSITE" id="PS50144"/>
    </source>
</evidence>
<gene>
    <name evidence="2" type="ORF">RMAR0315_LOCUS6116</name>
</gene>
<feature type="domain" description="MATH" evidence="1">
    <location>
        <begin position="23"/>
        <end position="155"/>
    </location>
</feature>
<dbReference type="EMBL" id="HBEK01011097">
    <property type="protein sequence ID" value="CAD8396129.1"/>
    <property type="molecule type" value="Transcribed_RNA"/>
</dbReference>
<dbReference type="SUPFAM" id="SSF49599">
    <property type="entry name" value="TRAF domain-like"/>
    <property type="match status" value="1"/>
</dbReference>
<dbReference type="Pfam" id="PF22486">
    <property type="entry name" value="MATH_2"/>
    <property type="match status" value="1"/>
</dbReference>
<evidence type="ECO:0000313" key="2">
    <source>
        <dbReference type="EMBL" id="CAD8396129.1"/>
    </source>
</evidence>